<dbReference type="EMBL" id="BAABEZ010000024">
    <property type="protein sequence ID" value="GAA4457971.1"/>
    <property type="molecule type" value="Genomic_DNA"/>
</dbReference>
<evidence type="ECO:0000313" key="2">
    <source>
        <dbReference type="Proteomes" id="UP001501410"/>
    </source>
</evidence>
<gene>
    <name evidence="1" type="ORF">GCM10023092_25490</name>
</gene>
<name>A0ABP8N281_9BACT</name>
<keyword evidence="2" id="KW-1185">Reference proteome</keyword>
<proteinExistence type="predicted"/>
<accession>A0ABP8N281</accession>
<reference evidence="2" key="1">
    <citation type="journal article" date="2019" name="Int. J. Syst. Evol. Microbiol.">
        <title>The Global Catalogue of Microorganisms (GCM) 10K type strain sequencing project: providing services to taxonomists for standard genome sequencing and annotation.</title>
        <authorList>
            <consortium name="The Broad Institute Genomics Platform"/>
            <consortium name="The Broad Institute Genome Sequencing Center for Infectious Disease"/>
            <person name="Wu L."/>
            <person name="Ma J."/>
        </authorList>
    </citation>
    <scope>NUCLEOTIDE SEQUENCE [LARGE SCALE GENOMIC DNA]</scope>
    <source>
        <strain evidence="2">JCM 31921</strain>
    </source>
</reference>
<organism evidence="1 2">
    <name type="scientific">Rurimicrobium arvi</name>
    <dbReference type="NCBI Taxonomy" id="2049916"/>
    <lineage>
        <taxon>Bacteria</taxon>
        <taxon>Pseudomonadati</taxon>
        <taxon>Bacteroidota</taxon>
        <taxon>Chitinophagia</taxon>
        <taxon>Chitinophagales</taxon>
        <taxon>Chitinophagaceae</taxon>
        <taxon>Rurimicrobium</taxon>
    </lineage>
</organism>
<protein>
    <submittedName>
        <fullName evidence="1">Uncharacterized protein</fullName>
    </submittedName>
</protein>
<dbReference type="Proteomes" id="UP001501410">
    <property type="component" value="Unassembled WGS sequence"/>
</dbReference>
<comment type="caution">
    <text evidence="1">The sequence shown here is derived from an EMBL/GenBank/DDBJ whole genome shotgun (WGS) entry which is preliminary data.</text>
</comment>
<evidence type="ECO:0000313" key="1">
    <source>
        <dbReference type="EMBL" id="GAA4457971.1"/>
    </source>
</evidence>
<sequence>MGRGTKIKNLSPYLVLLQSIINQKKEVVENYLNNPESKKFKLILPKELDISSLSIQNFDNIVKL</sequence>